<dbReference type="OMA" id="CAHYLQD"/>
<dbReference type="Gene3D" id="1.25.40.420">
    <property type="match status" value="1"/>
</dbReference>
<dbReference type="PANTHER" id="PTHR46306">
    <property type="entry name" value="BTB/POZ DOMAIN-CONTAINING PROTEIN 9"/>
    <property type="match status" value="1"/>
</dbReference>
<dbReference type="PANTHER" id="PTHR46306:SF1">
    <property type="entry name" value="BTB_POZ DOMAIN-CONTAINING PROTEIN 9"/>
    <property type="match status" value="1"/>
</dbReference>
<dbReference type="Pfam" id="PF00651">
    <property type="entry name" value="BTB"/>
    <property type="match status" value="1"/>
</dbReference>
<dbReference type="GO" id="GO:0050804">
    <property type="term" value="P:modulation of chemical synaptic transmission"/>
    <property type="evidence" value="ECO:0007669"/>
    <property type="project" value="TreeGrafter"/>
</dbReference>
<keyword evidence="2" id="KW-1185">Reference proteome</keyword>
<evidence type="ECO:0000313" key="2">
    <source>
        <dbReference type="Proteomes" id="UP000025227"/>
    </source>
</evidence>
<dbReference type="InterPro" id="IPR011333">
    <property type="entry name" value="SKP1/BTB/POZ_sf"/>
</dbReference>
<dbReference type="InterPro" id="IPR000210">
    <property type="entry name" value="BTB/POZ_dom"/>
</dbReference>
<dbReference type="OrthoDB" id="5834576at2759"/>
<dbReference type="SMART" id="SM00875">
    <property type="entry name" value="BACK"/>
    <property type="match status" value="1"/>
</dbReference>
<dbReference type="InterPro" id="IPR052407">
    <property type="entry name" value="BTB_POZ_domain_cont_9"/>
</dbReference>
<dbReference type="SUPFAM" id="SSF54695">
    <property type="entry name" value="POZ domain"/>
    <property type="match status" value="1"/>
</dbReference>
<proteinExistence type="predicted"/>
<dbReference type="AlphaFoldDB" id="A0A7I5EC05"/>
<sequence length="315" mass="35638">MANEPCIHVVSAVMSVKLNLPPRVIDKKDSSPFEIDHTGVVTKSTASMFLSPDLSDVTFIVEEQEFPAHKFLLVAHSKYFRAMFLGGLKESNEDKVVLKETNSSAFHALLKYIYTGKLSMDGCESGRVMEILKVAHKYGFDELVKALAGYLKTILDSNNVCEILNFSRLYPLGDLTLGCISFTERNTQQVFASQGFLQLPANAVSLLLSPYRFHGCAMTVFRAIREWIIAHKDSKMNTEQMVKTCVPLSRISRQDLLEEVRQSGLLTADSILDAIRKQENDMKKNDSRDDVQRLELQVKLALIRQKWKAPIPFRF</sequence>
<feature type="domain" description="BTB" evidence="1">
    <location>
        <begin position="55"/>
        <end position="122"/>
    </location>
</feature>
<dbReference type="GO" id="GO:0005737">
    <property type="term" value="C:cytoplasm"/>
    <property type="evidence" value="ECO:0007669"/>
    <property type="project" value="TreeGrafter"/>
</dbReference>
<dbReference type="CDD" id="cd18287">
    <property type="entry name" value="BTB_POZ_BTBD9"/>
    <property type="match status" value="1"/>
</dbReference>
<protein>
    <submittedName>
        <fullName evidence="3">BACK domain-containing protein</fullName>
    </submittedName>
</protein>
<dbReference type="WBParaSite" id="HCON_00135550-00001">
    <property type="protein sequence ID" value="HCON_00135550-00001"/>
    <property type="gene ID" value="HCON_00135550"/>
</dbReference>
<dbReference type="PROSITE" id="PS50097">
    <property type="entry name" value="BTB"/>
    <property type="match status" value="1"/>
</dbReference>
<reference evidence="3" key="1">
    <citation type="submission" date="2020-12" db="UniProtKB">
        <authorList>
            <consortium name="WormBaseParasite"/>
        </authorList>
    </citation>
    <scope>IDENTIFICATION</scope>
    <source>
        <strain evidence="3">MHco3</strain>
    </source>
</reference>
<dbReference type="GO" id="GO:0048512">
    <property type="term" value="P:circadian behavior"/>
    <property type="evidence" value="ECO:0007669"/>
    <property type="project" value="TreeGrafter"/>
</dbReference>
<evidence type="ECO:0000313" key="3">
    <source>
        <dbReference type="WBParaSite" id="HCON_00135550-00001"/>
    </source>
</evidence>
<dbReference type="InterPro" id="IPR011705">
    <property type="entry name" value="BACK"/>
</dbReference>
<dbReference type="Proteomes" id="UP000025227">
    <property type="component" value="Unplaced"/>
</dbReference>
<name>A0A7I5EC05_HAECO</name>
<dbReference type="Gene3D" id="3.30.710.10">
    <property type="entry name" value="Potassium Channel Kv1.1, Chain A"/>
    <property type="match status" value="1"/>
</dbReference>
<dbReference type="GO" id="GO:0008344">
    <property type="term" value="P:adult locomotory behavior"/>
    <property type="evidence" value="ECO:0007669"/>
    <property type="project" value="TreeGrafter"/>
</dbReference>
<evidence type="ECO:0000259" key="1">
    <source>
        <dbReference type="PROSITE" id="PS50097"/>
    </source>
</evidence>
<dbReference type="Pfam" id="PF07707">
    <property type="entry name" value="BACK"/>
    <property type="match status" value="1"/>
</dbReference>
<organism evidence="2 3">
    <name type="scientific">Haemonchus contortus</name>
    <name type="common">Barber pole worm</name>
    <dbReference type="NCBI Taxonomy" id="6289"/>
    <lineage>
        <taxon>Eukaryota</taxon>
        <taxon>Metazoa</taxon>
        <taxon>Ecdysozoa</taxon>
        <taxon>Nematoda</taxon>
        <taxon>Chromadorea</taxon>
        <taxon>Rhabditida</taxon>
        <taxon>Rhabditina</taxon>
        <taxon>Rhabditomorpha</taxon>
        <taxon>Strongyloidea</taxon>
        <taxon>Trichostrongylidae</taxon>
        <taxon>Haemonchus</taxon>
    </lineage>
</organism>
<accession>A0A7I5EC05</accession>
<dbReference type="SMART" id="SM00225">
    <property type="entry name" value="BTB"/>
    <property type="match status" value="1"/>
</dbReference>